<dbReference type="OrthoDB" id="2189687at2"/>
<keyword evidence="3" id="KW-1185">Reference proteome</keyword>
<dbReference type="SUPFAM" id="SSF55729">
    <property type="entry name" value="Acyl-CoA N-acyltransferases (Nat)"/>
    <property type="match status" value="1"/>
</dbReference>
<dbReference type="RefSeq" id="WP_077591088.1">
    <property type="nucleotide sequence ID" value="NZ_CP019641.1"/>
</dbReference>
<dbReference type="GO" id="GO:0016747">
    <property type="term" value="F:acyltransferase activity, transferring groups other than amino-acyl groups"/>
    <property type="evidence" value="ECO:0007669"/>
    <property type="project" value="InterPro"/>
</dbReference>
<accession>A0A1Q2L474</accession>
<dbReference type="Proteomes" id="UP000188184">
    <property type="component" value="Plasmid unnamed1"/>
</dbReference>
<proteinExistence type="predicted"/>
<dbReference type="InterPro" id="IPR016181">
    <property type="entry name" value="Acyl_CoA_acyltransferase"/>
</dbReference>
<keyword evidence="2" id="KW-0614">Plasmid</keyword>
<dbReference type="EMBL" id="CP019641">
    <property type="protein sequence ID" value="AQQ55226.1"/>
    <property type="molecule type" value="Genomic_DNA"/>
</dbReference>
<organism evidence="2 3">
    <name type="scientific">Planococcus lenghuensis</name>
    <dbReference type="NCBI Taxonomy" id="2213202"/>
    <lineage>
        <taxon>Bacteria</taxon>
        <taxon>Bacillati</taxon>
        <taxon>Bacillota</taxon>
        <taxon>Bacilli</taxon>
        <taxon>Bacillales</taxon>
        <taxon>Caryophanaceae</taxon>
        <taxon>Planococcus</taxon>
    </lineage>
</organism>
<dbReference type="AlphaFoldDB" id="A0A1Q2L474"/>
<dbReference type="KEGG" id="pmar:B0X71_18755"/>
<dbReference type="Gene3D" id="3.40.630.30">
    <property type="match status" value="1"/>
</dbReference>
<evidence type="ECO:0000313" key="3">
    <source>
        <dbReference type="Proteomes" id="UP000188184"/>
    </source>
</evidence>
<evidence type="ECO:0000259" key="1">
    <source>
        <dbReference type="PROSITE" id="PS51186"/>
    </source>
</evidence>
<protein>
    <submittedName>
        <fullName evidence="2">GNAT family N-acetyltransferase</fullName>
    </submittedName>
</protein>
<name>A0A1Q2L474_9BACL</name>
<dbReference type="InterPro" id="IPR000182">
    <property type="entry name" value="GNAT_dom"/>
</dbReference>
<sequence length="119" mass="14025">MLVKYKKPYKKIAMGLLSLFPEARDLKKLQETMHRYEENANWQLYLWKEAEDTVGVIGVEIMEDTFVIHHLAIVPSHRSEGIVHKMIEQIRKVMGERQMESAEPTGKFVKKYLEEIHLT</sequence>
<keyword evidence="2" id="KW-0808">Transferase</keyword>
<dbReference type="Pfam" id="PF00583">
    <property type="entry name" value="Acetyltransf_1"/>
    <property type="match status" value="1"/>
</dbReference>
<evidence type="ECO:0000313" key="2">
    <source>
        <dbReference type="EMBL" id="AQQ55226.1"/>
    </source>
</evidence>
<reference evidence="2 3" key="1">
    <citation type="submission" date="2017-02" db="EMBL/GenBank/DDBJ databases">
        <title>The complete genomic sequence of a novel cold adapted crude oil-degrading bacterium Planococcus qaidamina Y42.</title>
        <authorList>
            <person name="Yang R."/>
        </authorList>
    </citation>
    <scope>NUCLEOTIDE SEQUENCE [LARGE SCALE GENOMIC DNA]</scope>
    <source>
        <strain evidence="2 3">Y42</strain>
        <plasmid evidence="2 3">unnamed1</plasmid>
    </source>
</reference>
<dbReference type="PROSITE" id="PS51186">
    <property type="entry name" value="GNAT"/>
    <property type="match status" value="1"/>
</dbReference>
<gene>
    <name evidence="2" type="ORF">B0X71_18755</name>
</gene>
<feature type="domain" description="N-acetyltransferase" evidence="1">
    <location>
        <begin position="1"/>
        <end position="119"/>
    </location>
</feature>
<geneLocation type="plasmid" evidence="2 3">
    <name>unnamed1</name>
</geneLocation>